<reference evidence="7" key="1">
    <citation type="submission" date="2021-01" db="UniProtKB">
        <authorList>
            <consortium name="EnsemblMetazoa"/>
        </authorList>
    </citation>
    <scope>IDENTIFICATION</scope>
</reference>
<feature type="transmembrane region" description="Helical" evidence="3">
    <location>
        <begin position="41"/>
        <end position="60"/>
    </location>
</feature>
<dbReference type="InterPro" id="IPR013937">
    <property type="entry name" value="Sorting_nexin_C"/>
</dbReference>
<dbReference type="PANTHER" id="PTHR22775:SF3">
    <property type="entry name" value="SORTING NEXIN-13"/>
    <property type="match status" value="1"/>
</dbReference>
<feature type="domain" description="PXA" evidence="6">
    <location>
        <begin position="108"/>
        <end position="307"/>
    </location>
</feature>
<dbReference type="GO" id="GO:0005769">
    <property type="term" value="C:early endosome"/>
    <property type="evidence" value="ECO:0007669"/>
    <property type="project" value="TreeGrafter"/>
</dbReference>
<dbReference type="OrthoDB" id="5772781at2759"/>
<dbReference type="InterPro" id="IPR001683">
    <property type="entry name" value="PX_dom"/>
</dbReference>
<dbReference type="SUPFAM" id="SSF48097">
    <property type="entry name" value="Regulator of G-protein signaling, RGS"/>
    <property type="match status" value="1"/>
</dbReference>
<dbReference type="SMART" id="SM00313">
    <property type="entry name" value="PXA"/>
    <property type="match status" value="1"/>
</dbReference>
<dbReference type="GO" id="GO:0035091">
    <property type="term" value="F:phosphatidylinositol binding"/>
    <property type="evidence" value="ECO:0007669"/>
    <property type="project" value="InterPro"/>
</dbReference>
<dbReference type="PROSITE" id="PS51207">
    <property type="entry name" value="PXA"/>
    <property type="match status" value="1"/>
</dbReference>
<keyword evidence="3" id="KW-0812">Transmembrane</keyword>
<name>A0A7M5WVS7_9CNID</name>
<dbReference type="Proteomes" id="UP000594262">
    <property type="component" value="Unplaced"/>
</dbReference>
<feature type="compositionally biased region" description="Low complexity" evidence="2">
    <location>
        <begin position="579"/>
        <end position="590"/>
    </location>
</feature>
<dbReference type="InterPro" id="IPR036305">
    <property type="entry name" value="RGS_sf"/>
</dbReference>
<evidence type="ECO:0000259" key="6">
    <source>
        <dbReference type="PROSITE" id="PS51207"/>
    </source>
</evidence>
<feature type="transmembrane region" description="Helical" evidence="3">
    <location>
        <begin position="20"/>
        <end position="36"/>
    </location>
</feature>
<dbReference type="PANTHER" id="PTHR22775">
    <property type="entry name" value="SORTING NEXIN"/>
    <property type="match status" value="1"/>
</dbReference>
<evidence type="ECO:0008006" key="9">
    <source>
        <dbReference type="Google" id="ProtNLM"/>
    </source>
</evidence>
<evidence type="ECO:0000259" key="5">
    <source>
        <dbReference type="PROSITE" id="PS50195"/>
    </source>
</evidence>
<dbReference type="Pfam" id="PF08628">
    <property type="entry name" value="Nexin_C"/>
    <property type="match status" value="1"/>
</dbReference>
<dbReference type="PROSITE" id="PS50195">
    <property type="entry name" value="PX"/>
    <property type="match status" value="1"/>
</dbReference>
<dbReference type="AlphaFoldDB" id="A0A7M5WVS7"/>
<keyword evidence="3" id="KW-1133">Transmembrane helix</keyword>
<evidence type="ECO:0000256" key="2">
    <source>
        <dbReference type="SAM" id="MobiDB-lite"/>
    </source>
</evidence>
<organism evidence="7 8">
    <name type="scientific">Clytia hemisphaerica</name>
    <dbReference type="NCBI Taxonomy" id="252671"/>
    <lineage>
        <taxon>Eukaryota</taxon>
        <taxon>Metazoa</taxon>
        <taxon>Cnidaria</taxon>
        <taxon>Hydrozoa</taxon>
        <taxon>Hydroidolina</taxon>
        <taxon>Leptothecata</taxon>
        <taxon>Obeliida</taxon>
        <taxon>Clytiidae</taxon>
        <taxon>Clytia</taxon>
    </lineage>
</organism>
<dbReference type="Gene3D" id="1.10.167.10">
    <property type="entry name" value="Regulator of G-protein Signalling 4, domain 2"/>
    <property type="match status" value="1"/>
</dbReference>
<dbReference type="Pfam" id="PF02194">
    <property type="entry name" value="PXA"/>
    <property type="match status" value="1"/>
</dbReference>
<dbReference type="PROSITE" id="PS50132">
    <property type="entry name" value="RGS"/>
    <property type="match status" value="1"/>
</dbReference>
<dbReference type="InterPro" id="IPR016137">
    <property type="entry name" value="RGS"/>
</dbReference>
<protein>
    <recommendedName>
        <fullName evidence="9">Sorting nexin-13</fullName>
    </recommendedName>
</protein>
<dbReference type="EnsemblMetazoa" id="CLYHEMT013921.1">
    <property type="protein sequence ID" value="CLYHEMP013921.1"/>
    <property type="gene ID" value="CLYHEMG013921"/>
</dbReference>
<evidence type="ECO:0000313" key="7">
    <source>
        <dbReference type="EnsemblMetazoa" id="CLYHEMP013921.1"/>
    </source>
</evidence>
<sequence length="970" mass="111708">MSEPESSSNKTEVGIPSSAIWIGLSFFLFFATFGIFGTISLLIYILLFIAGFSLVIWNWSVEKSSEILSNEDQPLLDHEDKYCGIPAVFKNIEKAPQGFKYDKRMTGSSCIDEVLQEVIQYFFRDYINYWYYSISDDERFLYELRQVIQKCIIGFASRTKEVEWVPFLTTRMVDEVASHLRIYRKTRSRLDERKEQPNYNSHLTADEAKVQNEIDLESLFFEVESEVVKGVTRRTICLDGEGEQQYLQDISEVLLYLLLPAEDFQNKTVRFFLREIIATSVLLPTVNMICDPDYVNQTISWLCAKETTFTAETFLTTIRFCDDIDDLEETKRKVDIEIAKLRSHDSHGSESNQSEASMKKNMNSLMYVRKLCITTIRSLKSGSANLGDQMMSMENEADPNLMELLSPHQNIPKLSLKEILEDNTALSYFIEYMGSYNAEHYIFFHLTVEGFRATAIQQLTLLAEETAKAQDKKLANPNSENFEQLKQAALNIYEEYISPKASPRIVLDDGMVRKIIKDIKSNEPSGAYFDAAHMAVYKILEGPKYYGAFLSSTSYLKCLFDLDMLNSKDDEGASDDDTSSTISTTSVRSTLYEEETTNQPWTPDCDLRYSALIGQAGVVTMYGKSYVNYTVHVCRTTGEGSRNWIIMRRYSDFHDLHLQLIERYQSLGTWLHLPGKKTFGNMEQEFIEKRRDQLENYIQPLLDTQLLAEHSGMFELVAGFLEQGDYFKGKSEISRRVDHLVKPMKVSLSNVGRAVKNKADSVSKWSGDLTDSFKSKEKFSEKDVSGKLSEALVADTNENIPLRILLLLMDEVFDLQDRNQWLRRRIVVILRQIIKAIFGDGINRKIVEHVDFSTSSQQIAEYVKQFRDSYWPGGVLAEENPERPSDAKRRLRMVTKAKMLGSIPDELKRFLGTENVREGVSRVFDMFQHVNLNRRLFYVLFEAFLDTTFADNKFNEIFKKIHETNSKKSS</sequence>
<proteinExistence type="inferred from homology"/>
<dbReference type="InterPro" id="IPR036871">
    <property type="entry name" value="PX_dom_sf"/>
</dbReference>
<dbReference type="Pfam" id="PF00787">
    <property type="entry name" value="PX"/>
    <property type="match status" value="1"/>
</dbReference>
<evidence type="ECO:0000256" key="1">
    <source>
        <dbReference type="ARBA" id="ARBA00010883"/>
    </source>
</evidence>
<dbReference type="InterPro" id="IPR003114">
    <property type="entry name" value="Phox_assoc"/>
</dbReference>
<dbReference type="RefSeq" id="XP_066932347.1">
    <property type="nucleotide sequence ID" value="XM_067076246.1"/>
</dbReference>
<keyword evidence="3" id="KW-0472">Membrane</keyword>
<dbReference type="SUPFAM" id="SSF64268">
    <property type="entry name" value="PX domain"/>
    <property type="match status" value="1"/>
</dbReference>
<dbReference type="SMART" id="SM00312">
    <property type="entry name" value="PX"/>
    <property type="match status" value="1"/>
</dbReference>
<comment type="similarity">
    <text evidence="1">Belongs to the sorting nexin family.</text>
</comment>
<dbReference type="InterPro" id="IPR044926">
    <property type="entry name" value="RGS_subdomain_2"/>
</dbReference>
<feature type="domain" description="RGS" evidence="4">
    <location>
        <begin position="415"/>
        <end position="545"/>
    </location>
</feature>
<evidence type="ECO:0000256" key="3">
    <source>
        <dbReference type="SAM" id="Phobius"/>
    </source>
</evidence>
<dbReference type="Gene3D" id="3.30.1520.10">
    <property type="entry name" value="Phox-like domain"/>
    <property type="match status" value="1"/>
</dbReference>
<evidence type="ECO:0000259" key="4">
    <source>
        <dbReference type="PROSITE" id="PS50132"/>
    </source>
</evidence>
<keyword evidence="8" id="KW-1185">Reference proteome</keyword>
<dbReference type="SMART" id="SM00315">
    <property type="entry name" value="RGS"/>
    <property type="match status" value="1"/>
</dbReference>
<dbReference type="GeneID" id="136820011"/>
<feature type="region of interest" description="Disordered" evidence="2">
    <location>
        <begin position="570"/>
        <end position="599"/>
    </location>
</feature>
<dbReference type="Pfam" id="PF00615">
    <property type="entry name" value="RGS"/>
    <property type="match status" value="1"/>
</dbReference>
<feature type="domain" description="PX" evidence="5">
    <location>
        <begin position="607"/>
        <end position="727"/>
    </location>
</feature>
<accession>A0A7M5WVS7</accession>
<evidence type="ECO:0000313" key="8">
    <source>
        <dbReference type="Proteomes" id="UP000594262"/>
    </source>
</evidence>